<keyword evidence="9" id="KW-0408">Iron</keyword>
<evidence type="ECO:0000256" key="9">
    <source>
        <dbReference type="ARBA" id="ARBA00023004"/>
    </source>
</evidence>
<dbReference type="Gene3D" id="3.40.50.740">
    <property type="match status" value="1"/>
</dbReference>
<proteinExistence type="inferred from homology"/>
<dbReference type="SUPFAM" id="SSF53706">
    <property type="entry name" value="Formate dehydrogenase/DMSO reductase, domains 1-3"/>
    <property type="match status" value="1"/>
</dbReference>
<dbReference type="PANTHER" id="PTHR43598">
    <property type="entry name" value="TUNGSTEN-CONTAINING FORMYLMETHANOFURAN DEHYDROGENASE 2 SUBUNIT B"/>
    <property type="match status" value="1"/>
</dbReference>
<evidence type="ECO:0000256" key="8">
    <source>
        <dbReference type="ARBA" id="ARBA00023002"/>
    </source>
</evidence>
<dbReference type="GO" id="GO:0009061">
    <property type="term" value="P:anaerobic respiration"/>
    <property type="evidence" value="ECO:0007669"/>
    <property type="project" value="TreeGrafter"/>
</dbReference>
<evidence type="ECO:0000256" key="2">
    <source>
        <dbReference type="ARBA" id="ARBA00001966"/>
    </source>
</evidence>
<keyword evidence="11" id="KW-0732">Signal</keyword>
<keyword evidence="6" id="KW-0500">Molybdenum</keyword>
<sequence length="197" mass="21735">MMDMNRRQFFKVCGVGLGTSSLVALGAAPTAAYADQVRHYKLTRTIETRNTCPYCSVGCGLLMYSQGDGAKNVAQNIIHIEGDSDHPVNRGTLCPKGAGLLDFVHSPSRLQYPQVREAGSTEWKRVEWDDALDRIAKHMKTDRDANFIERNEQGQTVNRWLSTGFLAASASSNEAGYITHKVVRSLGILGFDNQARV</sequence>
<dbReference type="SMART" id="SM00926">
    <property type="entry name" value="Molybdop_Fe4S4"/>
    <property type="match status" value="1"/>
</dbReference>
<accession>A0A653E377</accession>
<evidence type="ECO:0000256" key="10">
    <source>
        <dbReference type="ARBA" id="ARBA00023014"/>
    </source>
</evidence>
<dbReference type="Gene3D" id="2.20.25.90">
    <property type="entry name" value="ADC-like domains"/>
    <property type="match status" value="1"/>
</dbReference>
<dbReference type="EMBL" id="LR215729">
    <property type="protein sequence ID" value="VEV97145.1"/>
    <property type="molecule type" value="Genomic_DNA"/>
</dbReference>
<dbReference type="GO" id="GO:0009055">
    <property type="term" value="F:electron transfer activity"/>
    <property type="evidence" value="ECO:0007669"/>
    <property type="project" value="TreeGrafter"/>
</dbReference>
<dbReference type="PROSITE" id="PS51318">
    <property type="entry name" value="TAT"/>
    <property type="match status" value="1"/>
</dbReference>
<dbReference type="AlphaFoldDB" id="A0A653E377"/>
<gene>
    <name evidence="13" type="ORF">PMYSY11_2099</name>
</gene>
<reference evidence="13" key="1">
    <citation type="submission" date="2019-02" db="EMBL/GenBank/DDBJ databases">
        <authorList>
            <consortium name="Genoscope - CEA"/>
            <person name="William W."/>
        </authorList>
    </citation>
    <scope>NUCLEOTIDE SEQUENCE [LARGE SCALE GENOMIC DNA]</scope>
    <source>
        <strain evidence="13">YSy11</strain>
    </source>
</reference>
<evidence type="ECO:0000256" key="7">
    <source>
        <dbReference type="ARBA" id="ARBA00022723"/>
    </source>
</evidence>
<comment type="cofactor">
    <cofactor evidence="2">
        <name>[4Fe-4S] cluster</name>
        <dbReference type="ChEBI" id="CHEBI:49883"/>
    </cofactor>
</comment>
<keyword evidence="10" id="KW-0411">Iron-sulfur</keyword>
<dbReference type="Pfam" id="PF04879">
    <property type="entry name" value="Molybdop_Fe4S4"/>
    <property type="match status" value="1"/>
</dbReference>
<dbReference type="PROSITE" id="PS51669">
    <property type="entry name" value="4FE4S_MOW_BIS_MGD"/>
    <property type="match status" value="1"/>
</dbReference>
<evidence type="ECO:0000256" key="6">
    <source>
        <dbReference type="ARBA" id="ARBA00022505"/>
    </source>
</evidence>
<comment type="subcellular location">
    <subcellularLocation>
        <location evidence="3">Cell envelope</location>
    </subcellularLocation>
</comment>
<protein>
    <submittedName>
        <fullName evidence="13">Sulfate ABC transporter substrate-binding protein</fullName>
    </submittedName>
</protein>
<keyword evidence="7" id="KW-0479">Metal-binding</keyword>
<dbReference type="GO" id="GO:0051539">
    <property type="term" value="F:4 iron, 4 sulfur cluster binding"/>
    <property type="evidence" value="ECO:0007669"/>
    <property type="project" value="UniProtKB-KW"/>
</dbReference>
<dbReference type="GO" id="GO:0030313">
    <property type="term" value="C:cell envelope"/>
    <property type="evidence" value="ECO:0007669"/>
    <property type="project" value="UniProtKB-SubCell"/>
</dbReference>
<dbReference type="InterPro" id="IPR006656">
    <property type="entry name" value="Mopterin_OxRdtase"/>
</dbReference>
<comment type="cofactor">
    <cofactor evidence="1">
        <name>Mo-bis(molybdopterin guanine dinucleotide)</name>
        <dbReference type="ChEBI" id="CHEBI:60539"/>
    </cofactor>
</comment>
<evidence type="ECO:0000313" key="13">
    <source>
        <dbReference type="EMBL" id="VEV97145.1"/>
    </source>
</evidence>
<evidence type="ECO:0000256" key="4">
    <source>
        <dbReference type="ARBA" id="ARBA00010312"/>
    </source>
</evidence>
<dbReference type="PROSITE" id="PS00551">
    <property type="entry name" value="MOLYBDOPTERIN_PROK_1"/>
    <property type="match status" value="1"/>
</dbReference>
<dbReference type="GO" id="GO:0016491">
    <property type="term" value="F:oxidoreductase activity"/>
    <property type="evidence" value="ECO:0007669"/>
    <property type="project" value="UniProtKB-KW"/>
</dbReference>
<dbReference type="GO" id="GO:0030151">
    <property type="term" value="F:molybdenum ion binding"/>
    <property type="evidence" value="ECO:0007669"/>
    <property type="project" value="TreeGrafter"/>
</dbReference>
<dbReference type="Pfam" id="PF00384">
    <property type="entry name" value="Molybdopterin"/>
    <property type="match status" value="1"/>
</dbReference>
<dbReference type="PANTHER" id="PTHR43598:SF1">
    <property type="entry name" value="FORMATE DEHYDROGENASE-O MAJOR SUBUNIT"/>
    <property type="match status" value="1"/>
</dbReference>
<dbReference type="InterPro" id="IPR027467">
    <property type="entry name" value="MopterinOxRdtase_cofactor_BS"/>
</dbReference>
<comment type="similarity">
    <text evidence="4">Belongs to the prokaryotic molybdopterin-containing oxidoreductase family.</text>
</comment>
<evidence type="ECO:0000259" key="12">
    <source>
        <dbReference type="PROSITE" id="PS51669"/>
    </source>
</evidence>
<name>A0A653E377_9PSED</name>
<feature type="domain" description="4Fe-4S Mo/W bis-MGD-type" evidence="12">
    <location>
        <begin position="45"/>
        <end position="108"/>
    </location>
</feature>
<organism evidence="13">
    <name type="scientific">Pseudomonas marincola</name>
    <dbReference type="NCBI Taxonomy" id="437900"/>
    <lineage>
        <taxon>Bacteria</taxon>
        <taxon>Pseudomonadati</taxon>
        <taxon>Pseudomonadota</taxon>
        <taxon>Gammaproteobacteria</taxon>
        <taxon>Pseudomonadales</taxon>
        <taxon>Pseudomonadaceae</taxon>
        <taxon>Pseudomonas</taxon>
    </lineage>
</organism>
<evidence type="ECO:0000256" key="5">
    <source>
        <dbReference type="ARBA" id="ARBA00022485"/>
    </source>
</evidence>
<dbReference type="InterPro" id="IPR006963">
    <property type="entry name" value="Mopterin_OxRdtase_4Fe-4S_dom"/>
</dbReference>
<feature type="chain" id="PRO_5025036896" evidence="11">
    <location>
        <begin position="35"/>
        <end position="197"/>
    </location>
</feature>
<dbReference type="InterPro" id="IPR006311">
    <property type="entry name" value="TAT_signal"/>
</dbReference>
<feature type="signal peptide" evidence="11">
    <location>
        <begin position="1"/>
        <end position="34"/>
    </location>
</feature>
<evidence type="ECO:0000256" key="1">
    <source>
        <dbReference type="ARBA" id="ARBA00001942"/>
    </source>
</evidence>
<keyword evidence="5" id="KW-0004">4Fe-4S</keyword>
<evidence type="ECO:0000256" key="11">
    <source>
        <dbReference type="SAM" id="SignalP"/>
    </source>
</evidence>
<evidence type="ECO:0000256" key="3">
    <source>
        <dbReference type="ARBA" id="ARBA00004196"/>
    </source>
</evidence>
<keyword evidence="8" id="KW-0560">Oxidoreductase</keyword>